<evidence type="ECO:0000259" key="6">
    <source>
        <dbReference type="PROSITE" id="PS50110"/>
    </source>
</evidence>
<name>A0ABM8V7F4_THEXY</name>
<dbReference type="InterPro" id="IPR009057">
    <property type="entry name" value="Homeodomain-like_sf"/>
</dbReference>
<keyword evidence="4" id="KW-0597">Phosphoprotein</keyword>
<feature type="domain" description="HTH araC/xylS-type" evidence="5">
    <location>
        <begin position="429"/>
        <end position="527"/>
    </location>
</feature>
<dbReference type="InterPro" id="IPR018060">
    <property type="entry name" value="HTH_AraC"/>
</dbReference>
<dbReference type="InterPro" id="IPR011006">
    <property type="entry name" value="CheY-like_superfamily"/>
</dbReference>
<accession>A0ABM8V7F4</accession>
<dbReference type="PANTHER" id="PTHR43280:SF2">
    <property type="entry name" value="HTH-TYPE TRANSCRIPTIONAL REGULATOR EXSA"/>
    <property type="match status" value="1"/>
</dbReference>
<dbReference type="Gene3D" id="1.10.10.60">
    <property type="entry name" value="Homeodomain-like"/>
    <property type="match status" value="2"/>
</dbReference>
<dbReference type="PANTHER" id="PTHR43280">
    <property type="entry name" value="ARAC-FAMILY TRANSCRIPTIONAL REGULATOR"/>
    <property type="match status" value="1"/>
</dbReference>
<organism evidence="7 8">
    <name type="scientific">Thermobacillus xylanilyticus</name>
    <dbReference type="NCBI Taxonomy" id="76633"/>
    <lineage>
        <taxon>Bacteria</taxon>
        <taxon>Bacillati</taxon>
        <taxon>Bacillota</taxon>
        <taxon>Bacilli</taxon>
        <taxon>Bacillales</taxon>
        <taxon>Paenibacillaceae</taxon>
        <taxon>Thermobacillus</taxon>
    </lineage>
</organism>
<dbReference type="PROSITE" id="PS00041">
    <property type="entry name" value="HTH_ARAC_FAMILY_1"/>
    <property type="match status" value="1"/>
</dbReference>
<gene>
    <name evidence="7" type="primary">txxe 3442</name>
    <name evidence="7" type="ORF">TXXE_16050</name>
</gene>
<dbReference type="Gene3D" id="3.40.50.2300">
    <property type="match status" value="1"/>
</dbReference>
<evidence type="ECO:0000313" key="7">
    <source>
        <dbReference type="EMBL" id="CAG5091658.1"/>
    </source>
</evidence>
<dbReference type="PRINTS" id="PR00032">
    <property type="entry name" value="HTHARAC"/>
</dbReference>
<comment type="caution">
    <text evidence="7">The sequence shown here is derived from an EMBL/GenBank/DDBJ whole genome shotgun (WGS) entry which is preliminary data.</text>
</comment>
<dbReference type="SUPFAM" id="SSF52172">
    <property type="entry name" value="CheY-like"/>
    <property type="match status" value="1"/>
</dbReference>
<dbReference type="RefSeq" id="WP_244860648.1">
    <property type="nucleotide sequence ID" value="NZ_CAJRAY010000083.1"/>
</dbReference>
<dbReference type="SMART" id="SM00342">
    <property type="entry name" value="HTH_ARAC"/>
    <property type="match status" value="1"/>
</dbReference>
<dbReference type="SUPFAM" id="SSF46689">
    <property type="entry name" value="Homeodomain-like"/>
    <property type="match status" value="2"/>
</dbReference>
<evidence type="ECO:0000313" key="8">
    <source>
        <dbReference type="Proteomes" id="UP000681526"/>
    </source>
</evidence>
<protein>
    <submittedName>
        <fullName evidence="7">Two component transcriptional regulator, AraC family</fullName>
    </submittedName>
</protein>
<keyword evidence="8" id="KW-1185">Reference proteome</keyword>
<evidence type="ECO:0000259" key="5">
    <source>
        <dbReference type="PROSITE" id="PS01124"/>
    </source>
</evidence>
<keyword evidence="2" id="KW-0238">DNA-binding</keyword>
<dbReference type="Pfam" id="PF12833">
    <property type="entry name" value="HTH_18"/>
    <property type="match status" value="1"/>
</dbReference>
<reference evidence="7 8" key="1">
    <citation type="submission" date="2021-04" db="EMBL/GenBank/DDBJ databases">
        <authorList>
            <person name="Rakotoarivonina H."/>
        </authorList>
    </citation>
    <scope>NUCLEOTIDE SEQUENCE [LARGE SCALE GENOMIC DNA]</scope>
    <source>
        <strain evidence="7 8">XE</strain>
    </source>
</reference>
<dbReference type="Pfam" id="PF00072">
    <property type="entry name" value="Response_reg"/>
    <property type="match status" value="1"/>
</dbReference>
<dbReference type="InterPro" id="IPR020449">
    <property type="entry name" value="Tscrpt_reg_AraC-type_HTH"/>
</dbReference>
<dbReference type="PROSITE" id="PS50110">
    <property type="entry name" value="RESPONSE_REGULATORY"/>
    <property type="match status" value="1"/>
</dbReference>
<feature type="domain" description="Response regulatory" evidence="6">
    <location>
        <begin position="3"/>
        <end position="120"/>
    </location>
</feature>
<dbReference type="InterPro" id="IPR018062">
    <property type="entry name" value="HTH_AraC-typ_CS"/>
</dbReference>
<sequence>MIQALIVDDEPMHLQGLARHVRWESLGYARPLTALSGEEALALMREHAVDVLVTDVSMPGMNGIELAARAKEIHPGIQVLMISGYNEFEFVQEAIHVGAQGYVLKPIKVEEVESKLAAFRTALEKLRLIEAETRALREKVSGSLDAVKDRFAHELIAGAADEGMMASWKMLLDLPELRTGVRIVVFGYDRFMDGGPDAGSRVMRGAAFFKVVGVGLSDLPSVIAAKVWPEEVIAIHPNPTAGENAKMEKQIGFIQGIMEEQYGSTVTVGISNVYGDWRDVQLAYKRVKFMMARARLIAGGQVLHEDRLDEPDFQDYRVREEFIPAIVRMLEESDDAAKAVEYAGNVIDMLQLDHSVSYLRAFALGLVSELARKPGRQEAGEDESHVGVMQRLLDCGHAALIREEVLGFMSRYAAARRDERNRRQHHLIRRVLEYIASHLHENVTAKQLAEQHNINASYLSVLFKKETGKTISECIQEMRINRAIELLQDPAVRVYEVAERVGFQTPAYFSYLFKKITGRTPQEYRDYYYDSQG</sequence>
<dbReference type="PROSITE" id="PS01124">
    <property type="entry name" value="HTH_ARAC_FAMILY_2"/>
    <property type="match status" value="1"/>
</dbReference>
<dbReference type="Proteomes" id="UP000681526">
    <property type="component" value="Unassembled WGS sequence"/>
</dbReference>
<evidence type="ECO:0000256" key="1">
    <source>
        <dbReference type="ARBA" id="ARBA00023015"/>
    </source>
</evidence>
<evidence type="ECO:0000256" key="2">
    <source>
        <dbReference type="ARBA" id="ARBA00023125"/>
    </source>
</evidence>
<dbReference type="CDD" id="cd17536">
    <property type="entry name" value="REC_YesN-like"/>
    <property type="match status" value="1"/>
</dbReference>
<proteinExistence type="predicted"/>
<dbReference type="InterPro" id="IPR001789">
    <property type="entry name" value="Sig_transdc_resp-reg_receiver"/>
</dbReference>
<dbReference type="SMART" id="SM00448">
    <property type="entry name" value="REC"/>
    <property type="match status" value="1"/>
</dbReference>
<keyword evidence="1" id="KW-0805">Transcription regulation</keyword>
<keyword evidence="3" id="KW-0804">Transcription</keyword>
<feature type="modified residue" description="4-aspartylphosphate" evidence="4">
    <location>
        <position position="55"/>
    </location>
</feature>
<evidence type="ECO:0000256" key="4">
    <source>
        <dbReference type="PROSITE-ProRule" id="PRU00169"/>
    </source>
</evidence>
<evidence type="ECO:0000256" key="3">
    <source>
        <dbReference type="ARBA" id="ARBA00023163"/>
    </source>
</evidence>
<dbReference type="EMBL" id="CAJRAY010000083">
    <property type="protein sequence ID" value="CAG5091658.1"/>
    <property type="molecule type" value="Genomic_DNA"/>
</dbReference>